<keyword evidence="1" id="KW-0732">Signal</keyword>
<name>A0A816SDZ0_BRANA</name>
<accession>A0A816SDZ0</accession>
<dbReference type="EMBL" id="HG994360">
    <property type="protein sequence ID" value="CAF2086988.1"/>
    <property type="molecule type" value="Genomic_DNA"/>
</dbReference>
<evidence type="ECO:0000256" key="1">
    <source>
        <dbReference type="SAM" id="SignalP"/>
    </source>
</evidence>
<dbReference type="Proteomes" id="UP001295469">
    <property type="component" value="Chromosome A06"/>
</dbReference>
<gene>
    <name evidence="2" type="ORF">DARMORV10_A06P27080.1</name>
</gene>
<feature type="chain" id="PRO_5032677770" evidence="1">
    <location>
        <begin position="19"/>
        <end position="58"/>
    </location>
</feature>
<sequence length="58" mass="7071">MLHMWWMIYLSTMRRLHHFLILLESNQRRKQRCFLLLDPCHVVISKDVPNGKVSSFLM</sequence>
<proteinExistence type="predicted"/>
<evidence type="ECO:0000313" key="2">
    <source>
        <dbReference type="EMBL" id="CAF2086988.1"/>
    </source>
</evidence>
<feature type="signal peptide" evidence="1">
    <location>
        <begin position="1"/>
        <end position="18"/>
    </location>
</feature>
<dbReference type="AlphaFoldDB" id="A0A816SDZ0"/>
<reference evidence="2" key="1">
    <citation type="submission" date="2021-01" db="EMBL/GenBank/DDBJ databases">
        <authorList>
            <consortium name="Genoscope - CEA"/>
            <person name="William W."/>
        </authorList>
    </citation>
    <scope>NUCLEOTIDE SEQUENCE</scope>
</reference>
<protein>
    <submittedName>
        <fullName evidence="2">(rape) hypothetical protein</fullName>
    </submittedName>
</protein>
<organism evidence="2">
    <name type="scientific">Brassica napus</name>
    <name type="common">Rape</name>
    <dbReference type="NCBI Taxonomy" id="3708"/>
    <lineage>
        <taxon>Eukaryota</taxon>
        <taxon>Viridiplantae</taxon>
        <taxon>Streptophyta</taxon>
        <taxon>Embryophyta</taxon>
        <taxon>Tracheophyta</taxon>
        <taxon>Spermatophyta</taxon>
        <taxon>Magnoliopsida</taxon>
        <taxon>eudicotyledons</taxon>
        <taxon>Gunneridae</taxon>
        <taxon>Pentapetalae</taxon>
        <taxon>rosids</taxon>
        <taxon>malvids</taxon>
        <taxon>Brassicales</taxon>
        <taxon>Brassicaceae</taxon>
        <taxon>Brassiceae</taxon>
        <taxon>Brassica</taxon>
    </lineage>
</organism>